<feature type="region of interest" description="Disordered" evidence="1">
    <location>
        <begin position="1"/>
        <end position="75"/>
    </location>
</feature>
<protein>
    <submittedName>
        <fullName evidence="2">Uncharacterized protein</fullName>
    </submittedName>
</protein>
<comment type="caution">
    <text evidence="2">The sequence shown here is derived from an EMBL/GenBank/DDBJ whole genome shotgun (WGS) entry which is preliminary data.</text>
</comment>
<dbReference type="AlphaFoldDB" id="A0A9Q1GE90"/>
<evidence type="ECO:0000256" key="1">
    <source>
        <dbReference type="SAM" id="MobiDB-lite"/>
    </source>
</evidence>
<evidence type="ECO:0000313" key="3">
    <source>
        <dbReference type="Proteomes" id="UP001152622"/>
    </source>
</evidence>
<reference evidence="2" key="1">
    <citation type="journal article" date="2023" name="Science">
        <title>Genome structures resolve the early diversification of teleost fishes.</title>
        <authorList>
            <person name="Parey E."/>
            <person name="Louis A."/>
            <person name="Montfort J."/>
            <person name="Bouchez O."/>
            <person name="Roques C."/>
            <person name="Iampietro C."/>
            <person name="Lluch J."/>
            <person name="Castinel A."/>
            <person name="Donnadieu C."/>
            <person name="Desvignes T."/>
            <person name="Floi Bucao C."/>
            <person name="Jouanno E."/>
            <person name="Wen M."/>
            <person name="Mejri S."/>
            <person name="Dirks R."/>
            <person name="Jansen H."/>
            <person name="Henkel C."/>
            <person name="Chen W.J."/>
            <person name="Zahm M."/>
            <person name="Cabau C."/>
            <person name="Klopp C."/>
            <person name="Thompson A.W."/>
            <person name="Robinson-Rechavi M."/>
            <person name="Braasch I."/>
            <person name="Lecointre G."/>
            <person name="Bobe J."/>
            <person name="Postlethwait J.H."/>
            <person name="Berthelot C."/>
            <person name="Roest Crollius H."/>
            <person name="Guiguen Y."/>
        </authorList>
    </citation>
    <scope>NUCLEOTIDE SEQUENCE</scope>
    <source>
        <strain evidence="2">WJC10195</strain>
    </source>
</reference>
<evidence type="ECO:0000313" key="2">
    <source>
        <dbReference type="EMBL" id="KAJ8381925.1"/>
    </source>
</evidence>
<name>A0A9Q1GE90_SYNKA</name>
<gene>
    <name evidence="2" type="ORF">SKAU_G00027030</name>
</gene>
<dbReference type="EMBL" id="JAINUF010000001">
    <property type="protein sequence ID" value="KAJ8381925.1"/>
    <property type="molecule type" value="Genomic_DNA"/>
</dbReference>
<sequence length="103" mass="11247">MWGFPLAAGTRAGRIHESRSDSSSGGSEHLCPRYRSSQNPPSTSEHRPGTLKAPAKPRPSTRASRLSHRTLPDARCTALRSQRLLKTSQEPPSFLFCDSLSSS</sequence>
<dbReference type="Proteomes" id="UP001152622">
    <property type="component" value="Chromosome 1"/>
</dbReference>
<organism evidence="2 3">
    <name type="scientific">Synaphobranchus kaupii</name>
    <name type="common">Kaup's arrowtooth eel</name>
    <dbReference type="NCBI Taxonomy" id="118154"/>
    <lineage>
        <taxon>Eukaryota</taxon>
        <taxon>Metazoa</taxon>
        <taxon>Chordata</taxon>
        <taxon>Craniata</taxon>
        <taxon>Vertebrata</taxon>
        <taxon>Euteleostomi</taxon>
        <taxon>Actinopterygii</taxon>
        <taxon>Neopterygii</taxon>
        <taxon>Teleostei</taxon>
        <taxon>Anguilliformes</taxon>
        <taxon>Synaphobranchidae</taxon>
        <taxon>Synaphobranchus</taxon>
    </lineage>
</organism>
<accession>A0A9Q1GE90</accession>
<keyword evidence="3" id="KW-1185">Reference proteome</keyword>
<proteinExistence type="predicted"/>